<gene>
    <name evidence="2" type="ORF">OLEA9_A077411</name>
</gene>
<feature type="region of interest" description="Disordered" evidence="1">
    <location>
        <begin position="1"/>
        <end position="122"/>
    </location>
</feature>
<proteinExistence type="predicted"/>
<dbReference type="Proteomes" id="UP000594638">
    <property type="component" value="Unassembled WGS sequence"/>
</dbReference>
<dbReference type="AlphaFoldDB" id="A0A8S0SEW3"/>
<keyword evidence="3" id="KW-1185">Reference proteome</keyword>
<dbReference type="Gramene" id="OE9A077411T1">
    <property type="protein sequence ID" value="OE9A077411C1"/>
    <property type="gene ID" value="OE9A077411"/>
</dbReference>
<name>A0A8S0SEW3_OLEEU</name>
<organism evidence="2 3">
    <name type="scientific">Olea europaea subsp. europaea</name>
    <dbReference type="NCBI Taxonomy" id="158383"/>
    <lineage>
        <taxon>Eukaryota</taxon>
        <taxon>Viridiplantae</taxon>
        <taxon>Streptophyta</taxon>
        <taxon>Embryophyta</taxon>
        <taxon>Tracheophyta</taxon>
        <taxon>Spermatophyta</taxon>
        <taxon>Magnoliopsida</taxon>
        <taxon>eudicotyledons</taxon>
        <taxon>Gunneridae</taxon>
        <taxon>Pentapetalae</taxon>
        <taxon>asterids</taxon>
        <taxon>lamiids</taxon>
        <taxon>Lamiales</taxon>
        <taxon>Oleaceae</taxon>
        <taxon>Oleeae</taxon>
        <taxon>Olea</taxon>
    </lineage>
</organism>
<dbReference type="EMBL" id="CACTIH010005426">
    <property type="protein sequence ID" value="CAA2991489.1"/>
    <property type="molecule type" value="Genomic_DNA"/>
</dbReference>
<protein>
    <submittedName>
        <fullName evidence="2">Uncharacterized protein</fullName>
    </submittedName>
</protein>
<comment type="caution">
    <text evidence="2">The sequence shown here is derived from an EMBL/GenBank/DDBJ whole genome shotgun (WGS) entry which is preliminary data.</text>
</comment>
<evidence type="ECO:0000256" key="1">
    <source>
        <dbReference type="SAM" id="MobiDB-lite"/>
    </source>
</evidence>
<evidence type="ECO:0000313" key="3">
    <source>
        <dbReference type="Proteomes" id="UP000594638"/>
    </source>
</evidence>
<sequence length="122" mass="13719">MVMPYMNGVQYNKPIQSTSSSESRRRTKRRTERFVEDAGTSEKSIPSVLLLMDSNIGQTHSSDDDDDFVAPPPRWQEPSARGKSPVVEGPTAAYHSQEEPQSHRAQRDNKILSGLKEIPAYM</sequence>
<feature type="compositionally biased region" description="Basic and acidic residues" evidence="1">
    <location>
        <begin position="96"/>
        <end position="110"/>
    </location>
</feature>
<evidence type="ECO:0000313" key="2">
    <source>
        <dbReference type="EMBL" id="CAA2991489.1"/>
    </source>
</evidence>
<reference evidence="2 3" key="1">
    <citation type="submission" date="2019-12" db="EMBL/GenBank/DDBJ databases">
        <authorList>
            <person name="Alioto T."/>
            <person name="Alioto T."/>
            <person name="Gomez Garrido J."/>
        </authorList>
    </citation>
    <scope>NUCLEOTIDE SEQUENCE [LARGE SCALE GENOMIC DNA]</scope>
</reference>
<accession>A0A8S0SEW3</accession>